<feature type="domain" description="Cohesin" evidence="3">
    <location>
        <begin position="33"/>
        <end position="132"/>
    </location>
</feature>
<keyword evidence="1" id="KW-0812">Transmembrane</keyword>
<dbReference type="InterPro" id="IPR008965">
    <property type="entry name" value="CBM2/CBM3_carb-bd_dom_sf"/>
</dbReference>
<proteinExistence type="predicted"/>
<sequence>MKRLIFTSLFVFGGVLAAATTVSAATFSISPSTGTFTVGSTFDVSVLLDTKNQSVNAVQMVLNFPPDKLQLVSPAASRSVIGIWTGPPQFNNQTGEVNFQGGIPNGINVSSGLITNLTFRIKSVGQAVLKFSDSSKVLLNDGLGTDVLSQTQNAIYDFVLPSPAGPIVVSKTNPDQTKWYKGPLVTFDWASSFTGIQGFSYIFNDNPVDEPDKISEGMQTRVAYQSVADGTHYFHVRSLRDGTWGGTTDFAVNVDASPPADFKIQIIPSETTARRQPIIQFFTTDANSGIDHYELKLIPLSVQTSSSFGQNGNQQFFVETQNPYVTPPLQDGDYDVIVRVYDKAGNYRDVTQRLQIRQAIFEFLGIGGLRLRSYLVIPWFWFFLVGFILLGILILFTIRLRKWHREHDLKVATSQLPGHIKAQLEELKNFRKKYRKSLMVLLLVGFVWFGFTSQRVMAQDLALSPPLVTNVSKNITDQDIFYIGGKTDMAGVDVIIYIQNLRTGGTMSEMARSDQKGDWFYRNPTFLMPGNYLLWAQARLGDVSSPPSPQIQISVAQTAIQFGASRLSYEVIYLILIVVLFLAILILIIYLAIHSYRARIKNKRFLKEVKEAEESVRRGFAVLRRDIHAELDLVKKAKFNRDLSVEEKNQEAQMLKDLEAVEKYISKEIWEVENSSSQTDS</sequence>
<feature type="transmembrane region" description="Helical" evidence="1">
    <location>
        <begin position="379"/>
        <end position="400"/>
    </location>
</feature>
<dbReference type="InterPro" id="IPR002102">
    <property type="entry name" value="Cohesin_dom"/>
</dbReference>
<comment type="caution">
    <text evidence="4">The sequence shown here is derived from an EMBL/GenBank/DDBJ whole genome shotgun (WGS) entry which is preliminary data.</text>
</comment>
<feature type="transmembrane region" description="Helical" evidence="1">
    <location>
        <begin position="438"/>
        <end position="457"/>
    </location>
</feature>
<name>A0A0G1UAY5_9BACT</name>
<dbReference type="Pfam" id="PF00963">
    <property type="entry name" value="Cohesin"/>
    <property type="match status" value="1"/>
</dbReference>
<dbReference type="GO" id="GO:0000272">
    <property type="term" value="P:polysaccharide catabolic process"/>
    <property type="evidence" value="ECO:0007669"/>
    <property type="project" value="InterPro"/>
</dbReference>
<dbReference type="AlphaFoldDB" id="A0A0G1UAY5"/>
<keyword evidence="1" id="KW-1133">Transmembrane helix</keyword>
<evidence type="ECO:0000256" key="2">
    <source>
        <dbReference type="SAM" id="SignalP"/>
    </source>
</evidence>
<evidence type="ECO:0000256" key="1">
    <source>
        <dbReference type="SAM" id="Phobius"/>
    </source>
</evidence>
<dbReference type="SUPFAM" id="SSF49384">
    <property type="entry name" value="Carbohydrate-binding domain"/>
    <property type="match status" value="1"/>
</dbReference>
<keyword evidence="2" id="KW-0732">Signal</keyword>
<keyword evidence="1" id="KW-0472">Membrane</keyword>
<dbReference type="GO" id="GO:0030246">
    <property type="term" value="F:carbohydrate binding"/>
    <property type="evidence" value="ECO:0007669"/>
    <property type="project" value="InterPro"/>
</dbReference>
<dbReference type="CDD" id="cd08547">
    <property type="entry name" value="Type_II_cohesin"/>
    <property type="match status" value="1"/>
</dbReference>
<dbReference type="EMBL" id="LCPF01000002">
    <property type="protein sequence ID" value="KKU91267.1"/>
    <property type="molecule type" value="Genomic_DNA"/>
</dbReference>
<evidence type="ECO:0000259" key="3">
    <source>
        <dbReference type="Pfam" id="PF00963"/>
    </source>
</evidence>
<feature type="signal peptide" evidence="2">
    <location>
        <begin position="1"/>
        <end position="24"/>
    </location>
</feature>
<dbReference type="Gene3D" id="2.60.40.680">
    <property type="match status" value="1"/>
</dbReference>
<feature type="chain" id="PRO_5002539975" description="Cohesin domain-containing protein" evidence="2">
    <location>
        <begin position="25"/>
        <end position="681"/>
    </location>
</feature>
<evidence type="ECO:0000313" key="4">
    <source>
        <dbReference type="EMBL" id="KKU91267.1"/>
    </source>
</evidence>
<feature type="transmembrane region" description="Helical" evidence="1">
    <location>
        <begin position="571"/>
        <end position="593"/>
    </location>
</feature>
<protein>
    <recommendedName>
        <fullName evidence="3">Cohesin domain-containing protein</fullName>
    </recommendedName>
</protein>
<organism evidence="4 5">
    <name type="scientific">Candidatus Jorgensenbacteria bacterium GW2011_GWA1_48_11</name>
    <dbReference type="NCBI Taxonomy" id="1618660"/>
    <lineage>
        <taxon>Bacteria</taxon>
        <taxon>Candidatus Joergenseniibacteriota</taxon>
    </lineage>
</organism>
<dbReference type="Proteomes" id="UP000034956">
    <property type="component" value="Unassembled WGS sequence"/>
</dbReference>
<evidence type="ECO:0000313" key="5">
    <source>
        <dbReference type="Proteomes" id="UP000034956"/>
    </source>
</evidence>
<gene>
    <name evidence="4" type="ORF">UY23_C0002G0006</name>
</gene>
<accession>A0A0G1UAY5</accession>
<reference evidence="4 5" key="1">
    <citation type="journal article" date="2015" name="Nature">
        <title>rRNA introns, odd ribosomes, and small enigmatic genomes across a large radiation of phyla.</title>
        <authorList>
            <person name="Brown C.T."/>
            <person name="Hug L.A."/>
            <person name="Thomas B.C."/>
            <person name="Sharon I."/>
            <person name="Castelle C.J."/>
            <person name="Singh A."/>
            <person name="Wilkins M.J."/>
            <person name="Williams K.H."/>
            <person name="Banfield J.F."/>
        </authorList>
    </citation>
    <scope>NUCLEOTIDE SEQUENCE [LARGE SCALE GENOMIC DNA]</scope>
</reference>